<dbReference type="Pfam" id="PF00232">
    <property type="entry name" value="Glyco_hydro_1"/>
    <property type="match status" value="1"/>
</dbReference>
<dbReference type="Gene3D" id="3.20.20.80">
    <property type="entry name" value="Glycosidases"/>
    <property type="match status" value="1"/>
</dbReference>
<reference evidence="5 6" key="1">
    <citation type="submission" date="2014-08" db="EMBL/GenBank/DDBJ databases">
        <title>Clostridium innocuum, an unnegligible vancomycin-resistant pathogen causing extra-intestinal infections.</title>
        <authorList>
            <person name="Feng Y."/>
            <person name="Chiu C.-H."/>
        </authorList>
    </citation>
    <scope>NUCLEOTIDE SEQUENCE [LARGE SCALE GENOMIC DNA]</scope>
    <source>
        <strain evidence="5 6">AN88</strain>
    </source>
</reference>
<accession>A0A099I8U2</accession>
<dbReference type="PANTHER" id="PTHR10353">
    <property type="entry name" value="GLYCOSYL HYDROLASE"/>
    <property type="match status" value="1"/>
</dbReference>
<dbReference type="GO" id="GO:0005829">
    <property type="term" value="C:cytosol"/>
    <property type="evidence" value="ECO:0007669"/>
    <property type="project" value="TreeGrafter"/>
</dbReference>
<proteinExistence type="inferred from homology"/>
<dbReference type="FunFam" id="3.20.20.80:FF:000004">
    <property type="entry name" value="Beta-glucosidase 6-phospho-beta-glucosidase"/>
    <property type="match status" value="1"/>
</dbReference>
<evidence type="ECO:0000313" key="5">
    <source>
        <dbReference type="EMBL" id="KGJ54130.1"/>
    </source>
</evidence>
<keyword evidence="2" id="KW-0378">Hydrolase</keyword>
<name>A0A099I8U2_CLOIN</name>
<comment type="caution">
    <text evidence="5">The sequence shown here is derived from an EMBL/GenBank/DDBJ whole genome shotgun (WGS) entry which is preliminary data.</text>
</comment>
<dbReference type="GO" id="GO:0008422">
    <property type="term" value="F:beta-glucosidase activity"/>
    <property type="evidence" value="ECO:0007669"/>
    <property type="project" value="TreeGrafter"/>
</dbReference>
<keyword evidence="3" id="KW-0326">Glycosidase</keyword>
<dbReference type="InterPro" id="IPR017853">
    <property type="entry name" value="GH"/>
</dbReference>
<gene>
    <name evidence="5" type="ORF">CIAN88_06205</name>
</gene>
<dbReference type="SUPFAM" id="SSF51445">
    <property type="entry name" value="(Trans)glycosidases"/>
    <property type="match status" value="1"/>
</dbReference>
<dbReference type="InterPro" id="IPR001360">
    <property type="entry name" value="Glyco_hydro_1"/>
</dbReference>
<dbReference type="RefSeq" id="WP_044904648.1">
    <property type="nucleotide sequence ID" value="NZ_JQIF01000023.1"/>
</dbReference>
<dbReference type="Proteomes" id="UP000030008">
    <property type="component" value="Unassembled WGS sequence"/>
</dbReference>
<dbReference type="AlphaFoldDB" id="A0A099I8U2"/>
<sequence length="457" mass="52942">MLQFPKGFYFGSATSATQSEGASAIDGKGKNIWDIWFEQEPEKFHDRIGPKEASGFYTQYREDIRLLKETGHNSCRISISWSRMFPRGDGELNPLAAAHYHNVIDAFHEEGIEVMINLFHFDMPAELQKQGGWESDHVVDAYVEYARTCFSLYGKKVRRWFTFNEPIVHVECGYLNGFHYPCRHDMKAAVQVAFHTALASARAVQAFHAMCDGKIGIILNLTPNYPRSQAKEDVEASRIAELFSARSFLDPAVLGVYPKELVELLKEHTLLPDYEEHELAVIKENTVDFLGVNYYQPIRVKAKETPVDPAAMITPESFYDFYEMPNRRINPYRGWEIYPKGMYDIATNIRTKYDNIEWMITENGMGVENEARFIKDGRIEDDYRIDFYKEHLTWLHKGIEEGSNCIGYHVWTGIDCWSWLNAYKNRYGLISIDLETGKRTIKKSGCWFRELAEKRGF</sequence>
<evidence type="ECO:0000256" key="2">
    <source>
        <dbReference type="ARBA" id="ARBA00022801"/>
    </source>
</evidence>
<comment type="similarity">
    <text evidence="1 4">Belongs to the glycosyl hydrolase 1 family.</text>
</comment>
<dbReference type="PANTHER" id="PTHR10353:SF139">
    <property type="entry name" value="6-PHOSPHO-BETA-GLUCOSIDASE GMUD"/>
    <property type="match status" value="1"/>
</dbReference>
<dbReference type="GO" id="GO:0016052">
    <property type="term" value="P:carbohydrate catabolic process"/>
    <property type="evidence" value="ECO:0007669"/>
    <property type="project" value="TreeGrafter"/>
</dbReference>
<organism evidence="5 6">
    <name type="scientific">Clostridium innocuum</name>
    <dbReference type="NCBI Taxonomy" id="1522"/>
    <lineage>
        <taxon>Bacteria</taxon>
        <taxon>Bacillati</taxon>
        <taxon>Bacillota</taxon>
        <taxon>Clostridia</taxon>
        <taxon>Eubacteriales</taxon>
        <taxon>Clostridiaceae</taxon>
        <taxon>Clostridium</taxon>
    </lineage>
</organism>
<dbReference type="PRINTS" id="PR00131">
    <property type="entry name" value="GLHYDRLASE1"/>
</dbReference>
<evidence type="ECO:0000256" key="3">
    <source>
        <dbReference type="ARBA" id="ARBA00023295"/>
    </source>
</evidence>
<protein>
    <submittedName>
        <fullName evidence="5">6-phospho-beta-glucosidase</fullName>
    </submittedName>
</protein>
<evidence type="ECO:0000256" key="4">
    <source>
        <dbReference type="RuleBase" id="RU003690"/>
    </source>
</evidence>
<dbReference type="EMBL" id="JQIF01000023">
    <property type="protein sequence ID" value="KGJ54130.1"/>
    <property type="molecule type" value="Genomic_DNA"/>
</dbReference>
<evidence type="ECO:0000313" key="6">
    <source>
        <dbReference type="Proteomes" id="UP000030008"/>
    </source>
</evidence>
<evidence type="ECO:0000256" key="1">
    <source>
        <dbReference type="ARBA" id="ARBA00010838"/>
    </source>
</evidence>